<organism evidence="2 3">
    <name type="scientific">Caldimonas brevitalea</name>
    <dbReference type="NCBI Taxonomy" id="413882"/>
    <lineage>
        <taxon>Bacteria</taxon>
        <taxon>Pseudomonadati</taxon>
        <taxon>Pseudomonadota</taxon>
        <taxon>Betaproteobacteria</taxon>
        <taxon>Burkholderiales</taxon>
        <taxon>Sphaerotilaceae</taxon>
        <taxon>Caldimonas</taxon>
    </lineage>
</organism>
<protein>
    <submittedName>
        <fullName evidence="2">Uncharacterized protein</fullName>
    </submittedName>
</protein>
<dbReference type="STRING" id="413882.AAW51_1046"/>
<sequence>MKYLVLLLVIVVVLWLARTARPPKPRQGSNASQQPPQSTSSPAPRPIVACRHCGVHLPIDEALPGPAGHYCCEAHRQAGASTSDRAA</sequence>
<dbReference type="AlphaFoldDB" id="A0A0G3BEI1"/>
<feature type="region of interest" description="Disordered" evidence="1">
    <location>
        <begin position="21"/>
        <end position="43"/>
    </location>
</feature>
<dbReference type="OrthoDB" id="9814432at2"/>
<accession>A0A0G3BEI1</accession>
<gene>
    <name evidence="2" type="ORF">AAW51_1046</name>
</gene>
<dbReference type="EMBL" id="CP011371">
    <property type="protein sequence ID" value="AKJ27737.1"/>
    <property type="molecule type" value="Genomic_DNA"/>
</dbReference>
<keyword evidence="3" id="KW-1185">Reference proteome</keyword>
<dbReference type="InterPro" id="IPR049708">
    <property type="entry name" value="PP0621-like"/>
</dbReference>
<dbReference type="RefSeq" id="WP_047193750.1">
    <property type="nucleotide sequence ID" value="NZ_CP011371.1"/>
</dbReference>
<name>A0A0G3BEI1_9BURK</name>
<proteinExistence type="predicted"/>
<dbReference type="KEGG" id="pbh:AAW51_1046"/>
<evidence type="ECO:0000313" key="3">
    <source>
        <dbReference type="Proteomes" id="UP000035352"/>
    </source>
</evidence>
<feature type="compositionally biased region" description="Low complexity" evidence="1">
    <location>
        <begin position="29"/>
        <end position="42"/>
    </location>
</feature>
<reference evidence="2 3" key="1">
    <citation type="submission" date="2015-05" db="EMBL/GenBank/DDBJ databases">
        <authorList>
            <person name="Tang B."/>
            <person name="Yu Y."/>
        </authorList>
    </citation>
    <scope>NUCLEOTIDE SEQUENCE [LARGE SCALE GENOMIC DNA]</scope>
    <source>
        <strain evidence="2 3">DSM 7029</strain>
    </source>
</reference>
<evidence type="ECO:0000256" key="1">
    <source>
        <dbReference type="SAM" id="MobiDB-lite"/>
    </source>
</evidence>
<dbReference type="Proteomes" id="UP000035352">
    <property type="component" value="Chromosome"/>
</dbReference>
<dbReference type="NCBIfam" id="NF041023">
    <property type="entry name" value="PP0621_fam"/>
    <property type="match status" value="1"/>
</dbReference>
<evidence type="ECO:0000313" key="2">
    <source>
        <dbReference type="EMBL" id="AKJ27737.1"/>
    </source>
</evidence>